<keyword evidence="2" id="KW-1185">Reference proteome</keyword>
<organism evidence="1 2">
    <name type="scientific">Anaerotignum lactatifermentans DSM 14214</name>
    <dbReference type="NCBI Taxonomy" id="1121323"/>
    <lineage>
        <taxon>Bacteria</taxon>
        <taxon>Bacillati</taxon>
        <taxon>Bacillota</taxon>
        <taxon>Clostridia</taxon>
        <taxon>Lachnospirales</taxon>
        <taxon>Anaerotignaceae</taxon>
        <taxon>Anaerotignum</taxon>
    </lineage>
</organism>
<proteinExistence type="predicted"/>
<evidence type="ECO:0000313" key="1">
    <source>
        <dbReference type="EMBL" id="SHL59415.1"/>
    </source>
</evidence>
<evidence type="ECO:0000313" key="2">
    <source>
        <dbReference type="Proteomes" id="UP000183975"/>
    </source>
</evidence>
<gene>
    <name evidence="1" type="ORF">SAMN02745138_03639</name>
</gene>
<protein>
    <submittedName>
        <fullName evidence="1">Uncharacterized protein</fullName>
    </submittedName>
</protein>
<dbReference type="AlphaFoldDB" id="A0A1M7BWK9"/>
<sequence>MPKDYSECYEYLSAQFPEVGGCEFYRELFPDNENAGEIYTDFSHPNAIYLYKDEQAGKERRRIMLNDTWEQDYMDYVEQNPLTLCSGLVYRKRANKLQNAQRMNALIFDLDGVGLAELRNLFLRFGGDPEKVRRLPMPTFLVLSGTGLHVYYVFREPVDLYPNIKVQLKSLKYDLTFRMWEYKATSKQQAIQYQSINQCFRMVGSLNDKHGTHLVAFRTGERVTLDYLNAYAKPENRVDVNKPFKPSKMTRAQAKERYPEWYERVVVRGDKRRKQWDISGKVHGNDPYALYHWWLRQIGGIKGGHR</sequence>
<feature type="non-terminal residue" evidence="1">
    <location>
        <position position="306"/>
    </location>
</feature>
<accession>A0A1M7BWK9</accession>
<name>A0A1M7BWK9_9FIRM</name>
<reference evidence="1 2" key="1">
    <citation type="submission" date="2016-11" db="EMBL/GenBank/DDBJ databases">
        <authorList>
            <person name="Jaros S."/>
            <person name="Januszkiewicz K."/>
            <person name="Wedrychowicz H."/>
        </authorList>
    </citation>
    <scope>NUCLEOTIDE SEQUENCE [LARGE SCALE GENOMIC DNA]</scope>
    <source>
        <strain evidence="1 2">DSM 14214</strain>
    </source>
</reference>
<dbReference type="Proteomes" id="UP000183975">
    <property type="component" value="Unassembled WGS sequence"/>
</dbReference>
<dbReference type="EMBL" id="FRAH01000156">
    <property type="protein sequence ID" value="SHL59415.1"/>
    <property type="molecule type" value="Genomic_DNA"/>
</dbReference>